<dbReference type="CDD" id="cd00554">
    <property type="entry name" value="MECDP_synthase"/>
    <property type="match status" value="1"/>
</dbReference>
<dbReference type="FunFam" id="3.30.1330.50:FF:000003">
    <property type="entry name" value="2-C-methyl-D-erythritol 2,4-cyclodiphosphate synthase"/>
    <property type="match status" value="1"/>
</dbReference>
<protein>
    <recommendedName>
        <fullName evidence="4">2-C-methyl-D-erythritol 2,4-cyclodiphosphate synthase</fullName>
        <ecNumber evidence="4">4.6.1.12</ecNumber>
    </recommendedName>
</protein>
<reference evidence="9" key="1">
    <citation type="submission" date="2010-07" db="EMBL/GenBank/DDBJ databases">
        <authorList>
            <consortium name="CONSOLIDER consortium CSD2007-00005"/>
            <person name="Guazzaroni M.-E."/>
            <person name="Richter M."/>
            <person name="Garcia-Salamanca A."/>
            <person name="Yarza P."/>
            <person name="Ferrer M."/>
        </authorList>
    </citation>
    <scope>NUCLEOTIDE SEQUENCE</scope>
</reference>
<proteinExistence type="inferred from homology"/>
<evidence type="ECO:0000256" key="4">
    <source>
        <dbReference type="ARBA" id="ARBA00012579"/>
    </source>
</evidence>
<evidence type="ECO:0000256" key="3">
    <source>
        <dbReference type="ARBA" id="ARBA00004709"/>
    </source>
</evidence>
<dbReference type="GO" id="GO:0016114">
    <property type="term" value="P:terpenoid biosynthetic process"/>
    <property type="evidence" value="ECO:0007669"/>
    <property type="project" value="InterPro"/>
</dbReference>
<dbReference type="InterPro" id="IPR036571">
    <property type="entry name" value="MECDP_synthase_sf"/>
</dbReference>
<name>D9PFE8_9ZZZZ</name>
<feature type="domain" description="2-C-methyl-D-erythritol 2,4-cyclodiphosphate synthase" evidence="8">
    <location>
        <begin position="1"/>
        <end position="154"/>
    </location>
</feature>
<comment type="catalytic activity">
    <reaction evidence="1">
        <text>4-CDP-2-C-methyl-D-erythritol 2-phosphate = 2-C-methyl-D-erythritol 2,4-cyclic diphosphate + CMP</text>
        <dbReference type="Rhea" id="RHEA:23864"/>
        <dbReference type="ChEBI" id="CHEBI:57919"/>
        <dbReference type="ChEBI" id="CHEBI:58483"/>
        <dbReference type="ChEBI" id="CHEBI:60377"/>
        <dbReference type="EC" id="4.6.1.12"/>
    </reaction>
</comment>
<dbReference type="EMBL" id="ADZX01000054">
    <property type="protein sequence ID" value="EFK97717.1"/>
    <property type="molecule type" value="Genomic_DNA"/>
</dbReference>
<dbReference type="GO" id="GO:0008685">
    <property type="term" value="F:2-C-methyl-D-erythritol 2,4-cyclodiphosphate synthase activity"/>
    <property type="evidence" value="ECO:0007669"/>
    <property type="project" value="UniProtKB-EC"/>
</dbReference>
<dbReference type="SUPFAM" id="SSF69765">
    <property type="entry name" value="IpsF-like"/>
    <property type="match status" value="1"/>
</dbReference>
<evidence type="ECO:0000313" key="9">
    <source>
        <dbReference type="EMBL" id="EFK97717.1"/>
    </source>
</evidence>
<dbReference type="InterPro" id="IPR003526">
    <property type="entry name" value="MECDP_synthase"/>
</dbReference>
<dbReference type="GO" id="GO:0019288">
    <property type="term" value="P:isopentenyl diphosphate biosynthetic process, methylerythritol 4-phosphate pathway"/>
    <property type="evidence" value="ECO:0007669"/>
    <property type="project" value="UniProtKB-UniPathway"/>
</dbReference>
<evidence type="ECO:0000256" key="6">
    <source>
        <dbReference type="ARBA" id="ARBA00023229"/>
    </source>
</evidence>
<dbReference type="AlphaFoldDB" id="D9PFE8"/>
<organism evidence="9">
    <name type="scientific">sediment metagenome</name>
    <dbReference type="NCBI Taxonomy" id="749907"/>
    <lineage>
        <taxon>unclassified sequences</taxon>
        <taxon>metagenomes</taxon>
        <taxon>ecological metagenomes</taxon>
    </lineage>
</organism>
<dbReference type="InterPro" id="IPR020555">
    <property type="entry name" value="MECDP_synthase_CS"/>
</dbReference>
<dbReference type="PANTHER" id="PTHR43181">
    <property type="entry name" value="2-C-METHYL-D-ERYTHRITOL 2,4-CYCLODIPHOSPHATE SYNTHASE, CHLOROPLASTIC"/>
    <property type="match status" value="1"/>
</dbReference>
<keyword evidence="6" id="KW-0414">Isoprene biosynthesis</keyword>
<dbReference type="Pfam" id="PF02542">
    <property type="entry name" value="YgbB"/>
    <property type="match status" value="1"/>
</dbReference>
<dbReference type="PANTHER" id="PTHR43181:SF1">
    <property type="entry name" value="2-C-METHYL-D-ERYTHRITOL 2,4-CYCLODIPHOSPHATE SYNTHASE, CHLOROPLASTIC"/>
    <property type="match status" value="1"/>
</dbReference>
<accession>D9PFE8</accession>
<keyword evidence="7" id="KW-0456">Lyase</keyword>
<evidence type="ECO:0000259" key="8">
    <source>
        <dbReference type="Pfam" id="PF02542"/>
    </source>
</evidence>
<dbReference type="EC" id="4.6.1.12" evidence="4"/>
<evidence type="ECO:0000256" key="5">
    <source>
        <dbReference type="ARBA" id="ARBA00022723"/>
    </source>
</evidence>
<keyword evidence="5" id="KW-0479">Metal-binding</keyword>
<dbReference type="GO" id="GO:0046872">
    <property type="term" value="F:metal ion binding"/>
    <property type="evidence" value="ECO:0007669"/>
    <property type="project" value="UniProtKB-KW"/>
</dbReference>
<sequence length="158" mass="17153">MKVGIGYDIHRLVEERKLLLGGVEIPYYKGLLGYSDGDVVIHAIADAILGALALGDIGQHFPNTDPEYKDISSDRILKKVVDMAASKGFVIHNIDTMILAEEPKIYPFREKMVETLARVLGIDRGKVNIKATTNEGVGSLGKGDAIAAYAVATLEEKK</sequence>
<comment type="pathway">
    <text evidence="3">Isoprenoid biosynthesis; isopentenyl diphosphate biosynthesis via DXP pathway; isopentenyl diphosphate from 1-deoxy-D-xylulose 5-phosphate: step 4/6.</text>
</comment>
<reference evidence="9" key="2">
    <citation type="journal article" date="2011" name="Microb. Ecol.">
        <title>Taxonomic and Functional Metagenomic Profiling of the Microbial Community in the Anoxic Sediment of a Sub-saline Shallow Lake (Laguna de Carrizo, Central Spain).</title>
        <authorList>
            <person name="Ferrer M."/>
            <person name="Guazzaroni M.E."/>
            <person name="Richter M."/>
            <person name="Garcia-Salamanca A."/>
            <person name="Yarza P."/>
            <person name="Suarez-Suarez A."/>
            <person name="Solano J."/>
            <person name="Alcaide M."/>
            <person name="van Dillewijn P."/>
            <person name="Molina-Henares M.A."/>
            <person name="Lopez-Cortes N."/>
            <person name="Al-Ramahi Y."/>
            <person name="Guerrero C."/>
            <person name="Acosta A."/>
            <person name="de Eugenio L.I."/>
            <person name="Martinez V."/>
            <person name="Marques S."/>
            <person name="Rojo F."/>
            <person name="Santero E."/>
            <person name="Genilloud O."/>
            <person name="Perez-Perez J."/>
            <person name="Rossello-Mora R."/>
            <person name="Ramos J.L."/>
        </authorList>
    </citation>
    <scope>NUCLEOTIDE SEQUENCE</scope>
</reference>
<evidence type="ECO:0000256" key="1">
    <source>
        <dbReference type="ARBA" id="ARBA00000200"/>
    </source>
</evidence>
<dbReference type="NCBIfam" id="TIGR00151">
    <property type="entry name" value="ispF"/>
    <property type="match status" value="1"/>
</dbReference>
<dbReference type="PROSITE" id="PS01350">
    <property type="entry name" value="ISPF"/>
    <property type="match status" value="1"/>
</dbReference>
<comment type="caution">
    <text evidence="9">The sequence shown here is derived from an EMBL/GenBank/DDBJ whole genome shotgun (WGS) entry which is preliminary data.</text>
</comment>
<evidence type="ECO:0000256" key="7">
    <source>
        <dbReference type="ARBA" id="ARBA00023239"/>
    </source>
</evidence>
<dbReference type="HAMAP" id="MF_00107">
    <property type="entry name" value="IspF"/>
    <property type="match status" value="1"/>
</dbReference>
<gene>
    <name evidence="9" type="ORF">LDC_0227</name>
</gene>
<evidence type="ECO:0000256" key="2">
    <source>
        <dbReference type="ARBA" id="ARBA00001968"/>
    </source>
</evidence>
<comment type="cofactor">
    <cofactor evidence="2">
        <name>a divalent metal cation</name>
        <dbReference type="ChEBI" id="CHEBI:60240"/>
    </cofactor>
</comment>
<dbReference type="Gene3D" id="3.30.1330.50">
    <property type="entry name" value="2-C-methyl-D-erythritol 2,4-cyclodiphosphate synthase"/>
    <property type="match status" value="1"/>
</dbReference>
<dbReference type="UniPathway" id="UPA00056">
    <property type="reaction ID" value="UER00095"/>
</dbReference>